<evidence type="ECO:0000313" key="8">
    <source>
        <dbReference type="EMBL" id="OJG92688.1"/>
    </source>
</evidence>
<evidence type="ECO:0000256" key="6">
    <source>
        <dbReference type="HAMAP-Rule" id="MF_01224"/>
    </source>
</evidence>
<dbReference type="AlphaFoldDB" id="A0AA91GLT3"/>
<proteinExistence type="inferred from homology"/>
<dbReference type="InterPro" id="IPR036522">
    <property type="entry name" value="MoaC_sf"/>
</dbReference>
<evidence type="ECO:0000256" key="1">
    <source>
        <dbReference type="ARBA" id="ARBA00001637"/>
    </source>
</evidence>
<feature type="active site" evidence="6">
    <location>
        <position position="132"/>
    </location>
</feature>
<dbReference type="GO" id="GO:0061799">
    <property type="term" value="F:cyclic pyranopterin monophosphate synthase activity"/>
    <property type="evidence" value="ECO:0007669"/>
    <property type="project" value="UniProtKB-UniRule"/>
</dbReference>
<sequence>MKMNKPLQFTHINEQGKARMVDISEKETSARVATAYGEIHMNKVVADGIKNQTIKKGEVLQVARVAGIMAAKKTFELIPLCHVLALSKCEVEFNWKTDQLLSVHCVTKTIGQTGVEMEALMGANIALLTIYDMCKALDREMKITNVCLVEKSGGKSGHFISTNHLPHE</sequence>
<dbReference type="GO" id="GO:0006777">
    <property type="term" value="P:Mo-molybdopterin cofactor biosynthetic process"/>
    <property type="evidence" value="ECO:0007669"/>
    <property type="project" value="UniProtKB-UniRule"/>
</dbReference>
<dbReference type="SUPFAM" id="SSF55040">
    <property type="entry name" value="Molybdenum cofactor biosynthesis protein C, MoaC"/>
    <property type="match status" value="1"/>
</dbReference>
<dbReference type="CDD" id="cd01420">
    <property type="entry name" value="MoaC_PE"/>
    <property type="match status" value="1"/>
</dbReference>
<comment type="pathway">
    <text evidence="2 6">Cofactor biosynthesis; molybdopterin biosynthesis.</text>
</comment>
<dbReference type="EC" id="4.6.1.17" evidence="3 6"/>
<evidence type="ECO:0000256" key="4">
    <source>
        <dbReference type="ARBA" id="ARBA00023150"/>
    </source>
</evidence>
<comment type="similarity">
    <text evidence="6">Belongs to the MoaC family.</text>
</comment>
<dbReference type="Gene3D" id="3.30.70.640">
    <property type="entry name" value="Molybdopterin cofactor biosynthesis C (MoaC) domain"/>
    <property type="match status" value="1"/>
</dbReference>
<dbReference type="InterPro" id="IPR050105">
    <property type="entry name" value="MoCo_biosynth_MoaA/MoaC"/>
</dbReference>
<dbReference type="PANTHER" id="PTHR22960">
    <property type="entry name" value="MOLYBDOPTERIN COFACTOR SYNTHESIS PROTEIN A"/>
    <property type="match status" value="1"/>
</dbReference>
<accession>A0AA91GLT3</accession>
<keyword evidence="5 6" id="KW-0456">Lyase</keyword>
<keyword evidence="4 6" id="KW-0501">Molybdenum cofactor biosynthesis</keyword>
<dbReference type="NCBIfam" id="NF006870">
    <property type="entry name" value="PRK09364.1"/>
    <property type="match status" value="1"/>
</dbReference>
<evidence type="ECO:0000256" key="3">
    <source>
        <dbReference type="ARBA" id="ARBA00012575"/>
    </source>
</evidence>
<feature type="binding site" evidence="6">
    <location>
        <begin position="117"/>
        <end position="118"/>
    </location>
    <ligand>
        <name>substrate</name>
    </ligand>
</feature>
<evidence type="ECO:0000313" key="9">
    <source>
        <dbReference type="Proteomes" id="UP000183039"/>
    </source>
</evidence>
<dbReference type="Pfam" id="PF01967">
    <property type="entry name" value="MoaC"/>
    <property type="match status" value="1"/>
</dbReference>
<organism evidence="8 9">
    <name type="scientific">Enterococcus silesiacus</name>
    <dbReference type="NCBI Taxonomy" id="332949"/>
    <lineage>
        <taxon>Bacteria</taxon>
        <taxon>Bacillati</taxon>
        <taxon>Bacillota</taxon>
        <taxon>Bacilli</taxon>
        <taxon>Lactobacillales</taxon>
        <taxon>Enterococcaceae</taxon>
        <taxon>Enterococcus</taxon>
    </lineage>
</organism>
<evidence type="ECO:0000259" key="7">
    <source>
        <dbReference type="Pfam" id="PF01967"/>
    </source>
</evidence>
<gene>
    <name evidence="6" type="primary">moaC</name>
    <name evidence="8" type="ORF">RV15_GL002633</name>
</gene>
<protein>
    <recommendedName>
        <fullName evidence="3 6">Cyclic pyranopterin monophosphate synthase</fullName>
        <ecNumber evidence="3 6">4.6.1.17</ecNumber>
    </recommendedName>
    <alternativeName>
        <fullName evidence="6">Molybdenum cofactor biosynthesis protein C</fullName>
    </alternativeName>
</protein>
<dbReference type="Proteomes" id="UP000183039">
    <property type="component" value="Unassembled WGS sequence"/>
</dbReference>
<comment type="caution">
    <text evidence="8">The sequence shown here is derived from an EMBL/GenBank/DDBJ whole genome shotgun (WGS) entry which is preliminary data.</text>
</comment>
<evidence type="ECO:0000256" key="5">
    <source>
        <dbReference type="ARBA" id="ARBA00023239"/>
    </source>
</evidence>
<dbReference type="InterPro" id="IPR023045">
    <property type="entry name" value="MoaC"/>
</dbReference>
<dbReference type="EMBL" id="JXLC01000004">
    <property type="protein sequence ID" value="OJG92688.1"/>
    <property type="molecule type" value="Genomic_DNA"/>
</dbReference>
<feature type="domain" description="Molybdopterin cofactor biosynthesis C (MoaC)" evidence="7">
    <location>
        <begin position="20"/>
        <end position="154"/>
    </location>
</feature>
<comment type="catalytic activity">
    <reaction evidence="1 6">
        <text>(8S)-3',8-cyclo-7,8-dihydroguanosine 5'-triphosphate = cyclic pyranopterin phosphate + diphosphate</text>
        <dbReference type="Rhea" id="RHEA:49580"/>
        <dbReference type="ChEBI" id="CHEBI:33019"/>
        <dbReference type="ChEBI" id="CHEBI:59648"/>
        <dbReference type="ChEBI" id="CHEBI:131766"/>
        <dbReference type="EC" id="4.6.1.17"/>
    </reaction>
</comment>
<dbReference type="InterPro" id="IPR002820">
    <property type="entry name" value="Mopterin_CF_biosynth-C_dom"/>
</dbReference>
<comment type="subunit">
    <text evidence="6">Homohexamer; trimer of dimers.</text>
</comment>
<comment type="function">
    <text evidence="6">Catalyzes the conversion of (8S)-3',8-cyclo-7,8-dihydroguanosine 5'-triphosphate to cyclic pyranopterin monophosphate (cPMP).</text>
</comment>
<evidence type="ECO:0000256" key="2">
    <source>
        <dbReference type="ARBA" id="ARBA00005046"/>
    </source>
</evidence>
<name>A0AA91GLT3_9ENTE</name>
<dbReference type="HAMAP" id="MF_01224_B">
    <property type="entry name" value="MoaC_B"/>
    <property type="match status" value="1"/>
</dbReference>
<reference evidence="8 9" key="1">
    <citation type="submission" date="2014-12" db="EMBL/GenBank/DDBJ databases">
        <title>Draft genome sequences of 29 type strains of Enterococci.</title>
        <authorList>
            <person name="Zhong Z."/>
            <person name="Sun Z."/>
            <person name="Liu W."/>
            <person name="Zhang W."/>
            <person name="Zhang H."/>
        </authorList>
    </citation>
    <scope>NUCLEOTIDE SEQUENCE [LARGE SCALE GENOMIC DNA]</scope>
    <source>
        <strain evidence="8 9">DSM 22801</strain>
    </source>
</reference>
<feature type="binding site" evidence="6">
    <location>
        <begin position="80"/>
        <end position="82"/>
    </location>
    <ligand>
        <name>substrate</name>
    </ligand>
</feature>
<dbReference type="InterPro" id="IPR047594">
    <property type="entry name" value="MoaC_bact/euk"/>
</dbReference>
<dbReference type="NCBIfam" id="TIGR00581">
    <property type="entry name" value="moaC"/>
    <property type="match status" value="1"/>
</dbReference>